<dbReference type="STRING" id="1703770.AMJ39_08435"/>
<dbReference type="InterPro" id="IPR003593">
    <property type="entry name" value="AAA+_ATPase"/>
</dbReference>
<keyword evidence="3" id="KW-0547">Nucleotide-binding</keyword>
<protein>
    <recommendedName>
        <fullName evidence="7">ABC transporter domain-containing protein</fullName>
    </recommendedName>
</protein>
<dbReference type="GO" id="GO:0055052">
    <property type="term" value="C:ATP-binding cassette (ABC) transporter complex, substrate-binding subunit-containing"/>
    <property type="evidence" value="ECO:0007669"/>
    <property type="project" value="TreeGrafter"/>
</dbReference>
<sequence length="375" mass="41655">MILTLAGLTKMFSSLRGDILAVDDVSLVIHDRELFVLLGPSGCGKSTILNLIAGLERPTTGEIRFDDVIVASGRRKVFLSPKERNVAMVFQSYALYPHLSVFENIAFPLRIGKQGATGVEETVGEVAAMLEISDLLRARPAELSGGQRQRVAIARAIVRHPKVFLLDEPLSNLDARLRLAMRGELKNLQRRLGITTVYVTHDQVEAMSLADRIAVVRQGRIEQVGTPDELYNKPANPFVATFIGSPAINLLETAFAEENGVFFVVVGDQKLRMPDEKSEELRRLSRNVCLLGIRPEHIHLDRLDRRLSGQRLKGRVRAVEPLGRETILHLEIDDSRLTAMTSGGELKQGDTIEVDLDLKRAHIFEVPAQGPRARQ</sequence>
<dbReference type="Gene3D" id="2.40.50.140">
    <property type="entry name" value="Nucleic acid-binding proteins"/>
    <property type="match status" value="1"/>
</dbReference>
<keyword evidence="5" id="KW-1278">Translocase</keyword>
<dbReference type="InterPro" id="IPR027417">
    <property type="entry name" value="P-loop_NTPase"/>
</dbReference>
<dbReference type="GO" id="GO:0016887">
    <property type="term" value="F:ATP hydrolysis activity"/>
    <property type="evidence" value="ECO:0007669"/>
    <property type="project" value="InterPro"/>
</dbReference>
<dbReference type="PROSITE" id="PS00211">
    <property type="entry name" value="ABC_TRANSPORTER_1"/>
    <property type="match status" value="1"/>
</dbReference>
<evidence type="ECO:0000256" key="2">
    <source>
        <dbReference type="ARBA" id="ARBA00022475"/>
    </source>
</evidence>
<keyword evidence="6" id="KW-0472">Membrane</keyword>
<dbReference type="SUPFAM" id="SSF52540">
    <property type="entry name" value="P-loop containing nucleoside triphosphate hydrolases"/>
    <property type="match status" value="1"/>
</dbReference>
<comment type="caution">
    <text evidence="8">The sequence shown here is derived from an EMBL/GenBank/DDBJ whole genome shotgun (WGS) entry which is preliminary data.</text>
</comment>
<dbReference type="InterPro" id="IPR015855">
    <property type="entry name" value="ABC_transpr_MalK-like"/>
</dbReference>
<evidence type="ECO:0000256" key="6">
    <source>
        <dbReference type="ARBA" id="ARBA00023136"/>
    </source>
</evidence>
<evidence type="ECO:0000256" key="3">
    <source>
        <dbReference type="ARBA" id="ARBA00022741"/>
    </source>
</evidence>
<organism evidence="8 9">
    <name type="scientific">candidate division TA06 bacterium DG_24</name>
    <dbReference type="NCBI Taxonomy" id="1703770"/>
    <lineage>
        <taxon>Bacteria</taxon>
        <taxon>Bacteria division TA06</taxon>
    </lineage>
</organism>
<dbReference type="PANTHER" id="PTHR43875:SF15">
    <property type="entry name" value="TREHALOSE IMPORT ATP-BINDING PROTEIN SUGC"/>
    <property type="match status" value="1"/>
</dbReference>
<name>A0A0S7WQF9_UNCT6</name>
<evidence type="ECO:0000259" key="7">
    <source>
        <dbReference type="PROSITE" id="PS50893"/>
    </source>
</evidence>
<dbReference type="InterPro" id="IPR008995">
    <property type="entry name" value="Mo/tungstate-bd_C_term_dom"/>
</dbReference>
<dbReference type="InterPro" id="IPR012340">
    <property type="entry name" value="NA-bd_OB-fold"/>
</dbReference>
<evidence type="ECO:0000256" key="1">
    <source>
        <dbReference type="ARBA" id="ARBA00022448"/>
    </source>
</evidence>
<dbReference type="GO" id="GO:0005524">
    <property type="term" value="F:ATP binding"/>
    <property type="evidence" value="ECO:0007669"/>
    <property type="project" value="UniProtKB-KW"/>
</dbReference>
<dbReference type="Pfam" id="PF00005">
    <property type="entry name" value="ABC_tran"/>
    <property type="match status" value="1"/>
</dbReference>
<dbReference type="AlphaFoldDB" id="A0A0S7WQF9"/>
<dbReference type="Gene3D" id="2.40.50.100">
    <property type="match status" value="1"/>
</dbReference>
<dbReference type="Gene3D" id="3.40.50.300">
    <property type="entry name" value="P-loop containing nucleotide triphosphate hydrolases"/>
    <property type="match status" value="1"/>
</dbReference>
<dbReference type="EMBL" id="LIZS01000073">
    <property type="protein sequence ID" value="KPJ52169.1"/>
    <property type="molecule type" value="Genomic_DNA"/>
</dbReference>
<keyword evidence="4" id="KW-0067">ATP-binding</keyword>
<dbReference type="InterPro" id="IPR003439">
    <property type="entry name" value="ABC_transporter-like_ATP-bd"/>
</dbReference>
<dbReference type="FunFam" id="3.40.50.300:FF:000042">
    <property type="entry name" value="Maltose/maltodextrin ABC transporter, ATP-binding protein"/>
    <property type="match status" value="1"/>
</dbReference>
<evidence type="ECO:0000313" key="8">
    <source>
        <dbReference type="EMBL" id="KPJ52169.1"/>
    </source>
</evidence>
<proteinExistence type="predicted"/>
<dbReference type="PANTHER" id="PTHR43875">
    <property type="entry name" value="MALTODEXTRIN IMPORT ATP-BINDING PROTEIN MSMX"/>
    <property type="match status" value="1"/>
</dbReference>
<gene>
    <name evidence="8" type="ORF">AMJ39_08435</name>
</gene>
<accession>A0A0S7WQF9</accession>
<dbReference type="PROSITE" id="PS50893">
    <property type="entry name" value="ABC_TRANSPORTER_2"/>
    <property type="match status" value="1"/>
</dbReference>
<dbReference type="InterPro" id="IPR047641">
    <property type="entry name" value="ABC_transpr_MalK/UgpC-like"/>
</dbReference>
<dbReference type="SMART" id="SM00382">
    <property type="entry name" value="AAA"/>
    <property type="match status" value="1"/>
</dbReference>
<keyword evidence="1" id="KW-0813">Transport</keyword>
<dbReference type="InterPro" id="IPR013611">
    <property type="entry name" value="Transp-assoc_OB_typ2"/>
</dbReference>
<dbReference type="Proteomes" id="UP000052008">
    <property type="component" value="Unassembled WGS sequence"/>
</dbReference>
<feature type="domain" description="ABC transporter" evidence="7">
    <location>
        <begin position="3"/>
        <end position="243"/>
    </location>
</feature>
<keyword evidence="2" id="KW-1003">Cell membrane</keyword>
<dbReference type="GO" id="GO:0140359">
    <property type="term" value="F:ABC-type transporter activity"/>
    <property type="evidence" value="ECO:0007669"/>
    <property type="project" value="InterPro"/>
</dbReference>
<dbReference type="SUPFAM" id="SSF50331">
    <property type="entry name" value="MOP-like"/>
    <property type="match status" value="1"/>
</dbReference>
<dbReference type="CDD" id="cd03301">
    <property type="entry name" value="ABC_MalK_N"/>
    <property type="match status" value="1"/>
</dbReference>
<dbReference type="InterPro" id="IPR017871">
    <property type="entry name" value="ABC_transporter-like_CS"/>
</dbReference>
<dbReference type="GO" id="GO:0008643">
    <property type="term" value="P:carbohydrate transport"/>
    <property type="evidence" value="ECO:0007669"/>
    <property type="project" value="InterPro"/>
</dbReference>
<dbReference type="Pfam" id="PF08402">
    <property type="entry name" value="TOBE_2"/>
    <property type="match status" value="1"/>
</dbReference>
<evidence type="ECO:0000256" key="4">
    <source>
        <dbReference type="ARBA" id="ARBA00022840"/>
    </source>
</evidence>
<evidence type="ECO:0000313" key="9">
    <source>
        <dbReference type="Proteomes" id="UP000052008"/>
    </source>
</evidence>
<evidence type="ECO:0000256" key="5">
    <source>
        <dbReference type="ARBA" id="ARBA00022967"/>
    </source>
</evidence>
<reference evidence="8 9" key="1">
    <citation type="journal article" date="2015" name="Microbiome">
        <title>Genomic resolution of linkages in carbon, nitrogen, and sulfur cycling among widespread estuary sediment bacteria.</title>
        <authorList>
            <person name="Baker B.J."/>
            <person name="Lazar C.S."/>
            <person name="Teske A.P."/>
            <person name="Dick G.J."/>
        </authorList>
    </citation>
    <scope>NUCLEOTIDE SEQUENCE [LARGE SCALE GENOMIC DNA]</scope>
    <source>
        <strain evidence="8">DG_24</strain>
    </source>
</reference>